<evidence type="ECO:0000313" key="3">
    <source>
        <dbReference type="EMBL" id="KAG6293172.1"/>
    </source>
</evidence>
<evidence type="ECO:0000256" key="1">
    <source>
        <dbReference type="SAM" id="MobiDB-lite"/>
    </source>
</evidence>
<dbReference type="AlphaFoldDB" id="A0A9P7QGT0"/>
<dbReference type="Proteomes" id="UP000707071">
    <property type="component" value="Unassembled WGS sequence"/>
</dbReference>
<protein>
    <submittedName>
        <fullName evidence="3">Uncharacterized protein</fullName>
    </submittedName>
</protein>
<accession>A0A9P7QGT0</accession>
<keyword evidence="4" id="KW-1185">Reference proteome</keyword>
<evidence type="ECO:0000313" key="4">
    <source>
        <dbReference type="Proteomes" id="UP000707071"/>
    </source>
</evidence>
<name>A0A9P7QGT0_9HYPO</name>
<feature type="compositionally biased region" description="Polar residues" evidence="1">
    <location>
        <begin position="45"/>
        <end position="57"/>
    </location>
</feature>
<proteinExistence type="predicted"/>
<sequence length="177" mass="19172">MFKPTYIPWVPKCIIFDLSLLNDPKGTPAPALALAPGPHIDIDNDTSTETKNDSSSTGLLNDELKFVRGCSGIQNIPNLSPSARVLLGRVYEKGIRIGLVRNPLEAQDVVRLMGVPPRMALFVAASAAHGIIPAGHVLYKDSMRVMWIRPDAAEIVALPQGREGLVGVVEVSIEHYL</sequence>
<feature type="transmembrane region" description="Helical" evidence="2">
    <location>
        <begin position="119"/>
        <end position="139"/>
    </location>
</feature>
<evidence type="ECO:0000256" key="2">
    <source>
        <dbReference type="SAM" id="Phobius"/>
    </source>
</evidence>
<feature type="region of interest" description="Disordered" evidence="1">
    <location>
        <begin position="32"/>
        <end position="57"/>
    </location>
</feature>
<reference evidence="3 4" key="1">
    <citation type="journal article" date="2020" name="bioRxiv">
        <title>Whole genome comparisons of ergot fungi reveals the divergence and evolution of species within the genus Claviceps are the result of varying mechanisms driving genome evolution and host range expansion.</title>
        <authorList>
            <person name="Wyka S.A."/>
            <person name="Mondo S.J."/>
            <person name="Liu M."/>
            <person name="Dettman J."/>
            <person name="Nalam V."/>
            <person name="Broders K.D."/>
        </authorList>
    </citation>
    <scope>NUCLEOTIDE SEQUENCE [LARGE SCALE GENOMIC DNA]</scope>
    <source>
        <strain evidence="3 4">Clav52</strain>
    </source>
</reference>
<organism evidence="3 4">
    <name type="scientific">Claviceps aff. purpurea</name>
    <dbReference type="NCBI Taxonomy" id="1967640"/>
    <lineage>
        <taxon>Eukaryota</taxon>
        <taxon>Fungi</taxon>
        <taxon>Dikarya</taxon>
        <taxon>Ascomycota</taxon>
        <taxon>Pezizomycotina</taxon>
        <taxon>Sordariomycetes</taxon>
        <taxon>Hypocreomycetidae</taxon>
        <taxon>Hypocreales</taxon>
        <taxon>Clavicipitaceae</taxon>
        <taxon>Claviceps</taxon>
    </lineage>
</organism>
<keyword evidence="2" id="KW-0472">Membrane</keyword>
<keyword evidence="2" id="KW-1133">Transmembrane helix</keyword>
<comment type="caution">
    <text evidence="3">The sequence shown here is derived from an EMBL/GenBank/DDBJ whole genome shotgun (WGS) entry which is preliminary data.</text>
</comment>
<dbReference type="EMBL" id="SRRH01000253">
    <property type="protein sequence ID" value="KAG6293172.1"/>
    <property type="molecule type" value="Genomic_DNA"/>
</dbReference>
<keyword evidence="2" id="KW-0812">Transmembrane</keyword>
<gene>
    <name evidence="3" type="ORF">E4U09_003117</name>
</gene>